<reference evidence="7" key="1">
    <citation type="journal article" date="2019" name="Int. J. Syst. Evol. Microbiol.">
        <title>The Global Catalogue of Microorganisms (GCM) 10K type strain sequencing project: providing services to taxonomists for standard genome sequencing and annotation.</title>
        <authorList>
            <consortium name="The Broad Institute Genomics Platform"/>
            <consortium name="The Broad Institute Genome Sequencing Center for Infectious Disease"/>
            <person name="Wu L."/>
            <person name="Ma J."/>
        </authorList>
    </citation>
    <scope>NUCLEOTIDE SEQUENCE [LARGE SCALE GENOMIC DNA]</scope>
    <source>
        <strain evidence="7">KCTC 15012</strain>
    </source>
</reference>
<name>A0ABW0YHL7_9GAMM</name>
<dbReference type="RefSeq" id="WP_197066149.1">
    <property type="nucleotide sequence ID" value="NZ_CDDF01000001.1"/>
</dbReference>
<keyword evidence="4" id="KW-0843">Virulence</keyword>
<comment type="caution">
    <text evidence="6">The sequence shown here is derived from an EMBL/GenBank/DDBJ whole genome shotgun (WGS) entry which is preliminary data.</text>
</comment>
<dbReference type="Proteomes" id="UP001596132">
    <property type="component" value="Unassembled WGS sequence"/>
</dbReference>
<evidence type="ECO:0000313" key="7">
    <source>
        <dbReference type="Proteomes" id="UP001596132"/>
    </source>
</evidence>
<feature type="domain" description="VENN motif-containing" evidence="5">
    <location>
        <begin position="140"/>
        <end position="185"/>
    </location>
</feature>
<comment type="subcellular location">
    <subcellularLocation>
        <location evidence="1">Target cell</location>
        <location evidence="1">Target cell cytoplasm</location>
    </subcellularLocation>
</comment>
<evidence type="ECO:0000259" key="5">
    <source>
        <dbReference type="Pfam" id="PF04829"/>
    </source>
</evidence>
<keyword evidence="3" id="KW-1266">Target cell cytoplasm</keyword>
<evidence type="ECO:0000256" key="2">
    <source>
        <dbReference type="ARBA" id="ARBA00022656"/>
    </source>
</evidence>
<keyword evidence="2" id="KW-0800">Toxin</keyword>
<evidence type="ECO:0000313" key="6">
    <source>
        <dbReference type="EMBL" id="MFC5708487.1"/>
    </source>
</evidence>
<evidence type="ECO:0000256" key="1">
    <source>
        <dbReference type="ARBA" id="ARBA00004219"/>
    </source>
</evidence>
<gene>
    <name evidence="6" type="ORF">ACFPVW_20995</name>
</gene>
<dbReference type="EMBL" id="JBHSPP010000017">
    <property type="protein sequence ID" value="MFC5708487.1"/>
    <property type="molecule type" value="Genomic_DNA"/>
</dbReference>
<dbReference type="Pfam" id="PF04829">
    <property type="entry name" value="PT-VENN"/>
    <property type="match status" value="1"/>
</dbReference>
<sequence length="315" mass="33348">MIGEVGQQATQLVVTKYLGDANEQAKEDPKYAQSKEYKELQAKWGVGSDFQRGMQAATAALQGLAGGDITQAAAGAAAPYLAQLIKQQTQEGPSRVRAHALVQGALAAAQNKNVMVSATGAATGELVGMLATELYHKEASQLTEGEKETVSTLATLAAGLAGADGSDVLAGAQTGKTVVENNWLSETESRQFDKELSDCKKSGGDCSRVIEKYIDKSNENSINLANSCTGGGLTCVSWEELIQANTNVAMDADPQQIRLSEKLKDPDAVAIVKYLNGTDLKFLKDNITTGDRVMDVVLTPTSWPVALMGGKAHYY</sequence>
<protein>
    <submittedName>
        <fullName evidence="6">VENN motif pre-toxin domain-containing protein</fullName>
    </submittedName>
</protein>
<keyword evidence="7" id="KW-1185">Reference proteome</keyword>
<organism evidence="6 7">
    <name type="scientific">Aeromonas eucrenophila</name>
    <dbReference type="NCBI Taxonomy" id="649"/>
    <lineage>
        <taxon>Bacteria</taxon>
        <taxon>Pseudomonadati</taxon>
        <taxon>Pseudomonadota</taxon>
        <taxon>Gammaproteobacteria</taxon>
        <taxon>Aeromonadales</taxon>
        <taxon>Aeromonadaceae</taxon>
        <taxon>Aeromonas</taxon>
    </lineage>
</organism>
<evidence type="ECO:0000256" key="4">
    <source>
        <dbReference type="ARBA" id="ARBA00023026"/>
    </source>
</evidence>
<dbReference type="InterPro" id="IPR006914">
    <property type="entry name" value="VENN_dom"/>
</dbReference>
<evidence type="ECO:0000256" key="3">
    <source>
        <dbReference type="ARBA" id="ARBA00022913"/>
    </source>
</evidence>
<accession>A0ABW0YHL7</accession>
<proteinExistence type="predicted"/>